<dbReference type="PANTHER" id="PTHR36681:SF3">
    <property type="entry name" value="NUCLEAR GTPASE, GERMINAL CENTER-ASSOCIATED, TANDEM DUPLICATE 3"/>
    <property type="match status" value="1"/>
</dbReference>
<accession>A0A6A6F344</accession>
<organism evidence="2 3">
    <name type="scientific">Cercospora zeae-maydis SCOH1-5</name>
    <dbReference type="NCBI Taxonomy" id="717836"/>
    <lineage>
        <taxon>Eukaryota</taxon>
        <taxon>Fungi</taxon>
        <taxon>Dikarya</taxon>
        <taxon>Ascomycota</taxon>
        <taxon>Pezizomycotina</taxon>
        <taxon>Dothideomycetes</taxon>
        <taxon>Dothideomycetidae</taxon>
        <taxon>Mycosphaerellales</taxon>
        <taxon>Mycosphaerellaceae</taxon>
        <taxon>Cercospora</taxon>
    </lineage>
</organism>
<feature type="domain" description="DUF7605" evidence="1">
    <location>
        <begin position="657"/>
        <end position="836"/>
    </location>
</feature>
<dbReference type="AlphaFoldDB" id="A0A6A6F344"/>
<proteinExistence type="predicted"/>
<evidence type="ECO:0000259" key="1">
    <source>
        <dbReference type="Pfam" id="PF24564"/>
    </source>
</evidence>
<dbReference type="Proteomes" id="UP000799539">
    <property type="component" value="Unassembled WGS sequence"/>
</dbReference>
<name>A0A6A6F344_9PEZI</name>
<dbReference type="PANTHER" id="PTHR36681">
    <property type="entry name" value="NUCLEAR GTPASE, GERMINAL CENTER-ASSOCIATED, TANDEM DUPLICATE 3"/>
    <property type="match status" value="1"/>
</dbReference>
<dbReference type="SUPFAM" id="SSF52540">
    <property type="entry name" value="P-loop containing nucleoside triphosphate hydrolases"/>
    <property type="match status" value="1"/>
</dbReference>
<dbReference type="InterPro" id="IPR056024">
    <property type="entry name" value="DUF7605"/>
</dbReference>
<evidence type="ECO:0000313" key="3">
    <source>
        <dbReference type="Proteomes" id="UP000799539"/>
    </source>
</evidence>
<evidence type="ECO:0000313" key="2">
    <source>
        <dbReference type="EMBL" id="KAF2208156.1"/>
    </source>
</evidence>
<sequence length="931" mass="103600">MAEESLFVPQVMDHADVTEASQKRARRVRERNKGKPLGFQYSSEEEEGLTIRLAAYDSRLKNLQDALAQIGSDATRLVPQDGRTELAFAHLLRNASAAASPPAKRKRRIYLVGDSGAGKSSTINCVLGMPNLAMAFGLGESVTRVATSYEGPFASQTRRFAARIVCLSLNEIRAKLRALYKDYCSYQLELADMAKSAQAKASKRSSEDDESFDVRNTKRQASQSAFEVFRSLFCEHPDFEDNERAESFLKVAADGPEDQIIGVFTKWCKSLLPKLTEVSGNMKTENKSKKGPGDQIPVSLFEADTQEELQAQLSRYAASNALSNASLWALVSKIHIGIRGVPILEHAIFVDWPGAGDTNDLRAKASTHRVSDCDEIWIVCHISRVCTNRTVSDALHRYAAAKPCSIVCTHLDANADDSNELEHLKALGFQNAAYKAQSEQRQELETDICNLVEDLTERKDAMVAGNILDDAGFLRKATDEQLQVAVKEIYNDEIDLNMLKSGATKADAILMNLGWDIHRPYYLDKLESMLREMGLKAKHFFVSNEHYMGCKGARLVKGSLLDLPRTGIPDLRRHVLETTAADQMAVMQDHIADVEAFLRGVDVVAAPAHLKRTRDVLLTIERGKGRISDLKHGIYFATLDSAIEGSLDRPVKRQMKSLIATATEMAAEKIKWHPSTLKAFIANAGSYETKKVSRQNWNRTFFAEFRKIVLANWEAFANEETEAFDSLRTAFLTEIRGVVADANKRGAEKRLGNKRGEFRALIEVKIKAVERLCNKTKREYALKLESSKTEATKPGINAQKSYIDKAMDDGYDLCKVVIGRGYRKEVVKLLEGHFAAKDNSSPFLSVVFDLKNAIEDDANAQLNPLIQAVEDVFDDITGWLEGAFAEHAGDPVSPSVRKKLEKWLPGALQRHADIKAQLEEIVKEYGDEAQG</sequence>
<dbReference type="InterPro" id="IPR027417">
    <property type="entry name" value="P-loop_NTPase"/>
</dbReference>
<dbReference type="Pfam" id="PF24564">
    <property type="entry name" value="DUF7605"/>
    <property type="match status" value="1"/>
</dbReference>
<gene>
    <name evidence="2" type="ORF">CERZMDRAFT_101610</name>
</gene>
<keyword evidence="3" id="KW-1185">Reference proteome</keyword>
<protein>
    <recommendedName>
        <fullName evidence="1">DUF7605 domain-containing protein</fullName>
    </recommendedName>
</protein>
<dbReference type="EMBL" id="ML992696">
    <property type="protein sequence ID" value="KAF2208156.1"/>
    <property type="molecule type" value="Genomic_DNA"/>
</dbReference>
<reference evidence="2" key="1">
    <citation type="journal article" date="2020" name="Stud. Mycol.">
        <title>101 Dothideomycetes genomes: a test case for predicting lifestyles and emergence of pathogens.</title>
        <authorList>
            <person name="Haridas S."/>
            <person name="Albert R."/>
            <person name="Binder M."/>
            <person name="Bloem J."/>
            <person name="Labutti K."/>
            <person name="Salamov A."/>
            <person name="Andreopoulos B."/>
            <person name="Baker S."/>
            <person name="Barry K."/>
            <person name="Bills G."/>
            <person name="Bluhm B."/>
            <person name="Cannon C."/>
            <person name="Castanera R."/>
            <person name="Culley D."/>
            <person name="Daum C."/>
            <person name="Ezra D."/>
            <person name="Gonzalez J."/>
            <person name="Henrissat B."/>
            <person name="Kuo A."/>
            <person name="Liang C."/>
            <person name="Lipzen A."/>
            <person name="Lutzoni F."/>
            <person name="Magnuson J."/>
            <person name="Mondo S."/>
            <person name="Nolan M."/>
            <person name="Ohm R."/>
            <person name="Pangilinan J."/>
            <person name="Park H.-J."/>
            <person name="Ramirez L."/>
            <person name="Alfaro M."/>
            <person name="Sun H."/>
            <person name="Tritt A."/>
            <person name="Yoshinaga Y."/>
            <person name="Zwiers L.-H."/>
            <person name="Turgeon B."/>
            <person name="Goodwin S."/>
            <person name="Spatafora J."/>
            <person name="Crous P."/>
            <person name="Grigoriev I."/>
        </authorList>
    </citation>
    <scope>NUCLEOTIDE SEQUENCE</scope>
    <source>
        <strain evidence="2">SCOH1-5</strain>
    </source>
</reference>
<dbReference type="OrthoDB" id="3598281at2759"/>
<dbReference type="Gene3D" id="3.40.50.300">
    <property type="entry name" value="P-loop containing nucleotide triphosphate hydrolases"/>
    <property type="match status" value="1"/>
</dbReference>